<dbReference type="GO" id="GO:0004252">
    <property type="term" value="F:serine-type endopeptidase activity"/>
    <property type="evidence" value="ECO:0007669"/>
    <property type="project" value="InterPro"/>
</dbReference>
<gene>
    <name evidence="9" type="primary">PLEST005534</name>
    <name evidence="9" type="ORF">PLESTB_000605800</name>
</gene>
<keyword evidence="4 7" id="KW-1133">Transmembrane helix</keyword>
<feature type="transmembrane region" description="Helical" evidence="7">
    <location>
        <begin position="256"/>
        <end position="276"/>
    </location>
</feature>
<accession>A0A9W6BHJ4</accession>
<dbReference type="InterPro" id="IPR022764">
    <property type="entry name" value="Peptidase_S54_rhomboid_dom"/>
</dbReference>
<protein>
    <recommendedName>
        <fullName evidence="8">Peptidase S54 rhomboid domain-containing protein</fullName>
    </recommendedName>
</protein>
<dbReference type="InterPro" id="IPR050925">
    <property type="entry name" value="Rhomboid_protease_S54"/>
</dbReference>
<evidence type="ECO:0000256" key="7">
    <source>
        <dbReference type="SAM" id="Phobius"/>
    </source>
</evidence>
<evidence type="ECO:0000313" key="10">
    <source>
        <dbReference type="Proteomes" id="UP001165080"/>
    </source>
</evidence>
<evidence type="ECO:0000256" key="6">
    <source>
        <dbReference type="SAM" id="MobiDB-lite"/>
    </source>
</evidence>
<dbReference type="Proteomes" id="UP001165080">
    <property type="component" value="Unassembled WGS sequence"/>
</dbReference>
<sequence>MHGHGGSRPLACRSGGWPGGHWLGRRCRRARQQLERALRGGFGAAGRAPAMGFGAGMLMASAAAGGAAAPAPESGTGSGKRSKSYSDFGHPGRRATDVFLVLNAAVYLLNWLTKDTLLLWGCKINSLIAAGQVWRLLTSCFLHSNPFHLLINMYSLHSLGPQVEMVSGTKRTAVIYLASGVTASLASFFFCPLPSLGASGAVFGLAAALGVFYWRHRDVLGPVSESGLRGLGLTAAINVAYSMANKRIDNFGHLGGILGGALLAGLLGPRFVAVLGEGGIRGLMDLPPVRWLAFKSPAADGASGSASALPLPRQLRRRPPPRPTSSETAAGQQQQQQQQAAQKDAQATQRPSGAGGEDAAGGAAASTAGSG</sequence>
<dbReference type="AlphaFoldDB" id="A0A9W6BHJ4"/>
<feature type="compositionally biased region" description="Low complexity" evidence="6">
    <location>
        <begin position="360"/>
        <end position="371"/>
    </location>
</feature>
<evidence type="ECO:0000256" key="1">
    <source>
        <dbReference type="ARBA" id="ARBA00004141"/>
    </source>
</evidence>
<feature type="compositionally biased region" description="Low complexity" evidence="6">
    <location>
        <begin position="298"/>
        <end position="313"/>
    </location>
</feature>
<evidence type="ECO:0000313" key="9">
    <source>
        <dbReference type="EMBL" id="GLC52292.1"/>
    </source>
</evidence>
<dbReference type="GO" id="GO:0016020">
    <property type="term" value="C:membrane"/>
    <property type="evidence" value="ECO:0007669"/>
    <property type="project" value="UniProtKB-SubCell"/>
</dbReference>
<dbReference type="InterPro" id="IPR035952">
    <property type="entry name" value="Rhomboid-like_sf"/>
</dbReference>
<organism evidence="9 10">
    <name type="scientific">Pleodorina starrii</name>
    <dbReference type="NCBI Taxonomy" id="330485"/>
    <lineage>
        <taxon>Eukaryota</taxon>
        <taxon>Viridiplantae</taxon>
        <taxon>Chlorophyta</taxon>
        <taxon>core chlorophytes</taxon>
        <taxon>Chlorophyceae</taxon>
        <taxon>CS clade</taxon>
        <taxon>Chlamydomonadales</taxon>
        <taxon>Volvocaceae</taxon>
        <taxon>Pleodorina</taxon>
    </lineage>
</organism>
<evidence type="ECO:0000259" key="8">
    <source>
        <dbReference type="Pfam" id="PF01694"/>
    </source>
</evidence>
<name>A0A9W6BHJ4_9CHLO</name>
<feature type="transmembrane region" description="Helical" evidence="7">
    <location>
        <begin position="196"/>
        <end position="214"/>
    </location>
</feature>
<comment type="similarity">
    <text evidence="2">Belongs to the peptidase S54 family.</text>
</comment>
<comment type="subcellular location">
    <subcellularLocation>
        <location evidence="1">Membrane</location>
        <topology evidence="1">Multi-pass membrane protein</topology>
    </subcellularLocation>
</comment>
<dbReference type="SUPFAM" id="SSF144091">
    <property type="entry name" value="Rhomboid-like"/>
    <property type="match status" value="1"/>
</dbReference>
<feature type="compositionally biased region" description="Low complexity" evidence="6">
    <location>
        <begin position="329"/>
        <end position="349"/>
    </location>
</feature>
<feature type="region of interest" description="Disordered" evidence="6">
    <location>
        <begin position="298"/>
        <end position="371"/>
    </location>
</feature>
<evidence type="ECO:0000256" key="2">
    <source>
        <dbReference type="ARBA" id="ARBA00009045"/>
    </source>
</evidence>
<dbReference type="PANTHER" id="PTHR43731">
    <property type="entry name" value="RHOMBOID PROTEASE"/>
    <property type="match status" value="1"/>
</dbReference>
<reference evidence="9 10" key="1">
    <citation type="journal article" date="2023" name="Commun. Biol.">
        <title>Reorganization of the ancestral sex-determining regions during the evolution of trioecy in Pleodorina starrii.</title>
        <authorList>
            <person name="Takahashi K."/>
            <person name="Suzuki S."/>
            <person name="Kawai-Toyooka H."/>
            <person name="Yamamoto K."/>
            <person name="Hamaji T."/>
            <person name="Ootsuki R."/>
            <person name="Yamaguchi H."/>
            <person name="Kawachi M."/>
            <person name="Higashiyama T."/>
            <person name="Nozaki H."/>
        </authorList>
    </citation>
    <scope>NUCLEOTIDE SEQUENCE [LARGE SCALE GENOMIC DNA]</scope>
    <source>
        <strain evidence="9 10">NIES-4479</strain>
    </source>
</reference>
<keyword evidence="3 7" id="KW-0812">Transmembrane</keyword>
<keyword evidence="10" id="KW-1185">Reference proteome</keyword>
<evidence type="ECO:0000256" key="4">
    <source>
        <dbReference type="ARBA" id="ARBA00022989"/>
    </source>
</evidence>
<dbReference type="PANTHER" id="PTHR43731:SF26">
    <property type="entry name" value="RHOMBOID-LIKE PROTEIN 10, CHLOROPLASTIC"/>
    <property type="match status" value="1"/>
</dbReference>
<evidence type="ECO:0000256" key="3">
    <source>
        <dbReference type="ARBA" id="ARBA00022692"/>
    </source>
</evidence>
<dbReference type="Gene3D" id="1.20.1540.10">
    <property type="entry name" value="Rhomboid-like"/>
    <property type="match status" value="1"/>
</dbReference>
<feature type="domain" description="Peptidase S54 rhomboid" evidence="8">
    <location>
        <begin position="131"/>
        <end position="268"/>
    </location>
</feature>
<dbReference type="EMBL" id="BRXU01000005">
    <property type="protein sequence ID" value="GLC52292.1"/>
    <property type="molecule type" value="Genomic_DNA"/>
</dbReference>
<keyword evidence="5 7" id="KW-0472">Membrane</keyword>
<evidence type="ECO:0000256" key="5">
    <source>
        <dbReference type="ARBA" id="ARBA00023136"/>
    </source>
</evidence>
<dbReference type="Pfam" id="PF01694">
    <property type="entry name" value="Rhomboid"/>
    <property type="match status" value="1"/>
</dbReference>
<comment type="caution">
    <text evidence="9">The sequence shown here is derived from an EMBL/GenBank/DDBJ whole genome shotgun (WGS) entry which is preliminary data.</text>
</comment>
<proteinExistence type="inferred from homology"/>